<evidence type="ECO:0000256" key="2">
    <source>
        <dbReference type="ARBA" id="ARBA00022723"/>
    </source>
</evidence>
<dbReference type="SUPFAM" id="SSF53098">
    <property type="entry name" value="Ribonuclease H-like"/>
    <property type="match status" value="1"/>
</dbReference>
<evidence type="ECO:0000256" key="6">
    <source>
        <dbReference type="SAM" id="MobiDB-lite"/>
    </source>
</evidence>
<dbReference type="Pfam" id="PF14223">
    <property type="entry name" value="Retrotran_gag_2"/>
    <property type="match status" value="1"/>
</dbReference>
<dbReference type="InterPro" id="IPR057670">
    <property type="entry name" value="SH3_retrovirus"/>
</dbReference>
<evidence type="ECO:0000313" key="10">
    <source>
        <dbReference type="Proteomes" id="UP000823749"/>
    </source>
</evidence>
<dbReference type="InterPro" id="IPR001878">
    <property type="entry name" value="Znf_CCHC"/>
</dbReference>
<reference evidence="9" key="1">
    <citation type="submission" date="2020-08" db="EMBL/GenBank/DDBJ databases">
        <title>Plant Genome Project.</title>
        <authorList>
            <person name="Zhang R.-G."/>
        </authorList>
    </citation>
    <scope>NUCLEOTIDE SEQUENCE</scope>
    <source>
        <strain evidence="9">WSP0</strain>
        <tissue evidence="9">Leaf</tissue>
    </source>
</reference>
<dbReference type="Gene3D" id="4.10.60.10">
    <property type="entry name" value="Zinc finger, CCHC-type"/>
    <property type="match status" value="1"/>
</dbReference>
<evidence type="ECO:0000256" key="4">
    <source>
        <dbReference type="ARBA" id="ARBA00022801"/>
    </source>
</evidence>
<dbReference type="PROSITE" id="PS50158">
    <property type="entry name" value="ZF_CCHC"/>
    <property type="match status" value="1"/>
</dbReference>
<feature type="region of interest" description="Disordered" evidence="6">
    <location>
        <begin position="174"/>
        <end position="236"/>
    </location>
</feature>
<keyword evidence="5" id="KW-0863">Zinc-finger</keyword>
<dbReference type="GO" id="GO:0004190">
    <property type="term" value="F:aspartic-type endopeptidase activity"/>
    <property type="evidence" value="ECO:0007669"/>
    <property type="project" value="UniProtKB-KW"/>
</dbReference>
<dbReference type="GO" id="GO:0006508">
    <property type="term" value="P:proteolysis"/>
    <property type="evidence" value="ECO:0007669"/>
    <property type="project" value="UniProtKB-KW"/>
</dbReference>
<feature type="region of interest" description="Disordered" evidence="6">
    <location>
        <begin position="715"/>
        <end position="817"/>
    </location>
</feature>
<dbReference type="PANTHER" id="PTHR42648">
    <property type="entry name" value="TRANSPOSASE, PUTATIVE-RELATED"/>
    <property type="match status" value="1"/>
</dbReference>
<protein>
    <recommendedName>
        <fullName evidence="11">Retrovirus-related Pol polyprotein from transposon TNT 1-94</fullName>
    </recommendedName>
</protein>
<evidence type="ECO:0000313" key="9">
    <source>
        <dbReference type="EMBL" id="KAG5549868.1"/>
    </source>
</evidence>
<dbReference type="InterPro" id="IPR036397">
    <property type="entry name" value="RNaseH_sf"/>
</dbReference>
<dbReference type="Pfam" id="PF22936">
    <property type="entry name" value="Pol_BBD"/>
    <property type="match status" value="1"/>
</dbReference>
<dbReference type="InterPro" id="IPR025724">
    <property type="entry name" value="GAG-pre-integrase_dom"/>
</dbReference>
<gene>
    <name evidence="9" type="ORF">RHGRI_014986</name>
</gene>
<feature type="compositionally biased region" description="Basic and acidic residues" evidence="6">
    <location>
        <begin position="781"/>
        <end position="797"/>
    </location>
</feature>
<dbReference type="Proteomes" id="UP000823749">
    <property type="component" value="Chromosome 5"/>
</dbReference>
<dbReference type="GO" id="GO:0008270">
    <property type="term" value="F:zinc ion binding"/>
    <property type="evidence" value="ECO:0007669"/>
    <property type="project" value="UniProtKB-KW"/>
</dbReference>
<keyword evidence="3" id="KW-0064">Aspartyl protease</keyword>
<evidence type="ECO:0000256" key="5">
    <source>
        <dbReference type="PROSITE-ProRule" id="PRU00047"/>
    </source>
</evidence>
<name>A0AAV6KBL1_9ERIC</name>
<dbReference type="InterPro" id="IPR013103">
    <property type="entry name" value="RVT_2"/>
</dbReference>
<dbReference type="InterPro" id="IPR039537">
    <property type="entry name" value="Retrotran_Ty1/copia-like"/>
</dbReference>
<dbReference type="Pfam" id="PF00665">
    <property type="entry name" value="rve"/>
    <property type="match status" value="1"/>
</dbReference>
<feature type="domain" description="Integrase catalytic" evidence="8">
    <location>
        <begin position="477"/>
        <end position="644"/>
    </location>
</feature>
<sequence length="1232" mass="139422">MEGNVGRMISFNGTNWVTWKIKMEDLLYCKDLHGPVEGDTAKPIDMKREDWTILNRKAVGLIRQWIDDSVFHHVSTETSAYDLWKKLESLYDRKSATNKAFLFKKLVNLKFKEGKSIAEHLNEMNSIVNQLASMKIVFDDELQALMLLSSLPETWETLVVTVSNSAPDGVVSKSQVTSSLLNEETRRKSTGSSHSEALVVNPRGRPRGRSSTPHNRDQSRGSSRGRSPSKQDIECHYCKKKGHMKRECLKLKFKEENRAKHGDKKQENTTAVSSDGELVVVCDESCVNLVSQDTNWVIDSGASFHVTSRADFFTSYNEGDFGCVRMGNEGLSKIVGMGNICLETSVGCKLVLKDVRHVPDIRLNLISTGKLDDEGYNNHFGNGKWKLTKGSLVVAKGDKTCSLYTMKGKISKGLVNTLDDGSSTELWHKRLGHMSEKGMHVLAKKELLPGMKGTPLKTCVHCLAGKQNRVAFRFKSFTRKPNVLDMVHSDVCGPLKVRSHSGALYFVTFIDDHSRKLWAYPLKTKDQVLDVFKDFQAKVERETGKKLKCVRSDNGGEYLGPFDEYCRSQGIKHQKTVKKTPQQNGVAERMNRTMVERMRCMLSHSKLPRSFWAEAMRTAVDLINLSPSVPLNGDVPEKFWSGKDVTYGHLRVFGCRAFVHIPKNERSKLDDKARQCIFLGYGHEEFGYRLWDPVGKKIIRSRDVVFLEDQTIKEFDKDDQPEENASDLVDLEPIPSPSVHGEIEEDVQPPLEVGENVDIPNEVELENEGEQPIQEPPPQPELRRSVRDKQPSRKYSPDEFVTVTEQGEPESYQEALEHDKKGEWAKAMEDEMKSLLENRTYDLVKLPKGKKALKNKWVYRLKHDGENLRYKARLVVKGFGQKKGIDFDEIFSPVVKMSSIRVVLGMAASLNLEVEQLDVKTAFLHGDLEEEIYMEQPEGFKEKGKENLVCKLKKSLYGLKQAPRQWYKKFDSFMVDHGYSRTTSDHCVFVKKFPDGNFIILLLYVDDMLIVGQDSMKINELKLELSKSFAMKNLGPAKQILGMKITRDRKKGLIWLSQESYVEKILERFNMSKAKPVSCPLANHFKLSSKQCPTSEKDKAEMEKFPYASAVGSLMYAMVCTRPNLAHAVGVVSRFLSNPGKEHWAAVKWILRYLRGTSRVCLCFGNGKAVLDGFTDADMAGDVDSRKSTSGYLMTFAGELSIGNQGCKNVSLYQLRKRSSLQLPKLARSCCG</sequence>
<feature type="domain" description="CCHC-type" evidence="7">
    <location>
        <begin position="235"/>
        <end position="248"/>
    </location>
</feature>
<evidence type="ECO:0000259" key="8">
    <source>
        <dbReference type="PROSITE" id="PS50994"/>
    </source>
</evidence>
<dbReference type="GO" id="GO:0015074">
    <property type="term" value="P:DNA integration"/>
    <property type="evidence" value="ECO:0007669"/>
    <property type="project" value="InterPro"/>
</dbReference>
<dbReference type="Pfam" id="PF13976">
    <property type="entry name" value="gag_pre-integrs"/>
    <property type="match status" value="1"/>
</dbReference>
<dbReference type="SUPFAM" id="SSF56672">
    <property type="entry name" value="DNA/RNA polymerases"/>
    <property type="match status" value="1"/>
</dbReference>
<keyword evidence="4" id="KW-0378">Hydrolase</keyword>
<dbReference type="InterPro" id="IPR001584">
    <property type="entry name" value="Integrase_cat-core"/>
</dbReference>
<dbReference type="Gene3D" id="3.30.420.10">
    <property type="entry name" value="Ribonuclease H-like superfamily/Ribonuclease H"/>
    <property type="match status" value="1"/>
</dbReference>
<dbReference type="InterPro" id="IPR012337">
    <property type="entry name" value="RNaseH-like_sf"/>
</dbReference>
<dbReference type="SUPFAM" id="SSF57756">
    <property type="entry name" value="Retrovirus zinc finger-like domains"/>
    <property type="match status" value="1"/>
</dbReference>
<dbReference type="Pfam" id="PF07727">
    <property type="entry name" value="RVT_2"/>
    <property type="match status" value="1"/>
</dbReference>
<dbReference type="AlphaFoldDB" id="A0AAV6KBL1"/>
<proteinExistence type="predicted"/>
<dbReference type="InterPro" id="IPR054722">
    <property type="entry name" value="PolX-like_BBD"/>
</dbReference>
<dbReference type="PROSITE" id="PS50994">
    <property type="entry name" value="INTEGRASE"/>
    <property type="match status" value="1"/>
</dbReference>
<dbReference type="PANTHER" id="PTHR42648:SF28">
    <property type="entry name" value="TRANSPOSON-ENCODED PROTEIN WITH RIBONUCLEASE H-LIKE AND RETROVIRUS ZINC FINGER-LIKE DOMAINS"/>
    <property type="match status" value="1"/>
</dbReference>
<organism evidence="9 10">
    <name type="scientific">Rhododendron griersonianum</name>
    <dbReference type="NCBI Taxonomy" id="479676"/>
    <lineage>
        <taxon>Eukaryota</taxon>
        <taxon>Viridiplantae</taxon>
        <taxon>Streptophyta</taxon>
        <taxon>Embryophyta</taxon>
        <taxon>Tracheophyta</taxon>
        <taxon>Spermatophyta</taxon>
        <taxon>Magnoliopsida</taxon>
        <taxon>eudicotyledons</taxon>
        <taxon>Gunneridae</taxon>
        <taxon>Pentapetalae</taxon>
        <taxon>asterids</taxon>
        <taxon>Ericales</taxon>
        <taxon>Ericaceae</taxon>
        <taxon>Ericoideae</taxon>
        <taxon>Rhodoreae</taxon>
        <taxon>Rhododendron</taxon>
    </lineage>
</organism>
<comment type="caution">
    <text evidence="9">The sequence shown here is derived from an EMBL/GenBank/DDBJ whole genome shotgun (WGS) entry which is preliminary data.</text>
</comment>
<evidence type="ECO:0008006" key="11">
    <source>
        <dbReference type="Google" id="ProtNLM"/>
    </source>
</evidence>
<dbReference type="InterPro" id="IPR043502">
    <property type="entry name" value="DNA/RNA_pol_sf"/>
</dbReference>
<keyword evidence="2" id="KW-0479">Metal-binding</keyword>
<keyword evidence="5" id="KW-0862">Zinc</keyword>
<keyword evidence="1" id="KW-0645">Protease</keyword>
<evidence type="ECO:0000259" key="7">
    <source>
        <dbReference type="PROSITE" id="PS50158"/>
    </source>
</evidence>
<dbReference type="Pfam" id="PF25597">
    <property type="entry name" value="SH3_retrovirus"/>
    <property type="match status" value="1"/>
</dbReference>
<dbReference type="GO" id="GO:0003676">
    <property type="term" value="F:nucleic acid binding"/>
    <property type="evidence" value="ECO:0007669"/>
    <property type="project" value="InterPro"/>
</dbReference>
<evidence type="ECO:0000256" key="3">
    <source>
        <dbReference type="ARBA" id="ARBA00022750"/>
    </source>
</evidence>
<keyword evidence="10" id="KW-1185">Reference proteome</keyword>
<dbReference type="EMBL" id="JACTNZ010000005">
    <property type="protein sequence ID" value="KAG5549868.1"/>
    <property type="molecule type" value="Genomic_DNA"/>
</dbReference>
<evidence type="ECO:0000256" key="1">
    <source>
        <dbReference type="ARBA" id="ARBA00022670"/>
    </source>
</evidence>
<dbReference type="InterPro" id="IPR036875">
    <property type="entry name" value="Znf_CCHC_sf"/>
</dbReference>
<accession>A0AAV6KBL1</accession>